<dbReference type="PANTHER" id="PTHR46889">
    <property type="entry name" value="TRANSPOSASE INSF FOR INSERTION SEQUENCE IS3B-RELATED"/>
    <property type="match status" value="1"/>
</dbReference>
<dbReference type="GO" id="GO:0003676">
    <property type="term" value="F:nucleic acid binding"/>
    <property type="evidence" value="ECO:0007669"/>
    <property type="project" value="InterPro"/>
</dbReference>
<organism evidence="3 5">
    <name type="scientific">Corynebacterium phocae</name>
    <dbReference type="NCBI Taxonomy" id="161895"/>
    <lineage>
        <taxon>Bacteria</taxon>
        <taxon>Bacillati</taxon>
        <taxon>Actinomycetota</taxon>
        <taxon>Actinomycetes</taxon>
        <taxon>Mycobacteriales</taxon>
        <taxon>Corynebacteriaceae</taxon>
        <taxon>Corynebacterium</taxon>
    </lineage>
</organism>
<dbReference type="InterPro" id="IPR012337">
    <property type="entry name" value="RNaseH-like_sf"/>
</dbReference>
<dbReference type="Pfam" id="PF13333">
    <property type="entry name" value="rve_2"/>
    <property type="match status" value="1"/>
</dbReference>
<dbReference type="InterPro" id="IPR025948">
    <property type="entry name" value="HTH-like_dom"/>
</dbReference>
<dbReference type="InterPro" id="IPR001584">
    <property type="entry name" value="Integrase_cat-core"/>
</dbReference>
<dbReference type="PANTHER" id="PTHR46889:SF4">
    <property type="entry name" value="TRANSPOSASE INSO FOR INSERTION SEQUENCE ELEMENT IS911B-RELATED"/>
    <property type="match status" value="1"/>
</dbReference>
<dbReference type="Proteomes" id="UP000185491">
    <property type="component" value="Chromosome"/>
</dbReference>
<dbReference type="OrthoDB" id="4281720at2"/>
<dbReference type="KEGG" id="cpho:CPHO_01895"/>
<dbReference type="STRING" id="161895.CPHO_00850"/>
<gene>
    <name evidence="3" type="ORF">CPHO_00850</name>
    <name evidence="4" type="ORF">CPHO_01895</name>
</gene>
<reference evidence="3 5" key="1">
    <citation type="submission" date="2014-08" db="EMBL/GenBank/DDBJ databases">
        <title>Complete genome sequence of Corynebacterium phocae M408/89/1(T)(=DSM 44612(T)), isolated from the common seal (Phoca vitulina).</title>
        <authorList>
            <person name="Ruckert C."/>
            <person name="Albersmeier A."/>
            <person name="Winkler A."/>
            <person name="Kalinowski J."/>
        </authorList>
    </citation>
    <scope>NUCLEOTIDE SEQUENCE [LARGE SCALE GENOMIC DNA]</scope>
    <source>
        <strain evidence="3 5">M408/89/1</strain>
    </source>
</reference>
<dbReference type="InterPro" id="IPR036397">
    <property type="entry name" value="RNaseH_sf"/>
</dbReference>
<dbReference type="Pfam" id="PF00665">
    <property type="entry name" value="rve"/>
    <property type="match status" value="1"/>
</dbReference>
<accession>A0A1L7D0X1</accession>
<evidence type="ECO:0000313" key="3">
    <source>
        <dbReference type="EMBL" id="APT91713.1"/>
    </source>
</evidence>
<sequence length="306" mass="34831">MIRFIDTYRDQFCVEFICKTLNDHHEGGFITPRGYRMHKSRGPSARAVQDKAIIEVMLKIHKENYGVYGYRKMYHALRREGIDIGRDRTARLMRLAGISGKGKGSSPKTTRPARREDTRLDLVNREFTADAPNRLWVADITYVGTRKGFAYTAFVTDVFSRKIVGWATSKTMSTEQLPLQALKQALANADDTSQLVHHADHGSQYVSVVYGDTLAKHGVLSSTGTVGDSYDNAMAENVNGSYKNEAINDKEWEDEFEVEIATFEWVSWWNEVRLHEALGYRTPLEVEAEYCSQNQLPEIMETKVNC</sequence>
<dbReference type="PROSITE" id="PS50994">
    <property type="entry name" value="INTEGRASE"/>
    <property type="match status" value="1"/>
</dbReference>
<dbReference type="Pfam" id="PF13276">
    <property type="entry name" value="HTH_21"/>
    <property type="match status" value="1"/>
</dbReference>
<dbReference type="InterPro" id="IPR050900">
    <property type="entry name" value="Transposase_IS3/IS150/IS904"/>
</dbReference>
<dbReference type="SUPFAM" id="SSF53098">
    <property type="entry name" value="Ribonuclease H-like"/>
    <property type="match status" value="1"/>
</dbReference>
<dbReference type="EMBL" id="CP009249">
    <property type="protein sequence ID" value="APT91862.1"/>
    <property type="molecule type" value="Genomic_DNA"/>
</dbReference>
<dbReference type="InterPro" id="IPR048020">
    <property type="entry name" value="Transpos_IS3"/>
</dbReference>
<dbReference type="GO" id="GO:0015074">
    <property type="term" value="P:DNA integration"/>
    <property type="evidence" value="ECO:0007669"/>
    <property type="project" value="InterPro"/>
</dbReference>
<evidence type="ECO:0000313" key="5">
    <source>
        <dbReference type="Proteomes" id="UP000185491"/>
    </source>
</evidence>
<name>A0A1L7D0X1_9CORY</name>
<evidence type="ECO:0000256" key="1">
    <source>
        <dbReference type="ARBA" id="ARBA00002286"/>
    </source>
</evidence>
<proteinExistence type="predicted"/>
<dbReference type="EMBL" id="CP009249">
    <property type="protein sequence ID" value="APT91713.1"/>
    <property type="molecule type" value="Genomic_DNA"/>
</dbReference>
<feature type="domain" description="Integrase catalytic" evidence="2">
    <location>
        <begin position="128"/>
        <end position="291"/>
    </location>
</feature>
<dbReference type="AlphaFoldDB" id="A0A1L7D0X1"/>
<evidence type="ECO:0000259" key="2">
    <source>
        <dbReference type="PROSITE" id="PS50994"/>
    </source>
</evidence>
<keyword evidence="5" id="KW-1185">Reference proteome</keyword>
<evidence type="ECO:0000313" key="4">
    <source>
        <dbReference type="EMBL" id="APT91862.1"/>
    </source>
</evidence>
<comment type="function">
    <text evidence="1">Involved in the transposition of the insertion sequence.</text>
</comment>
<dbReference type="Gene3D" id="3.30.420.10">
    <property type="entry name" value="Ribonuclease H-like superfamily/Ribonuclease H"/>
    <property type="match status" value="1"/>
</dbReference>
<protein>
    <submittedName>
        <fullName evidence="3">Transposase</fullName>
    </submittedName>
</protein>
<dbReference type="KEGG" id="cpho:CPHO_00850"/>
<dbReference type="NCBIfam" id="NF033516">
    <property type="entry name" value="transpos_IS3"/>
    <property type="match status" value="1"/>
</dbReference>